<organism evidence="2 3">
    <name type="scientific">Fischerella thermalis CCMEE 5318</name>
    <dbReference type="NCBI Taxonomy" id="2019666"/>
    <lineage>
        <taxon>Bacteria</taxon>
        <taxon>Bacillati</taxon>
        <taxon>Cyanobacteriota</taxon>
        <taxon>Cyanophyceae</taxon>
        <taxon>Nostocales</taxon>
        <taxon>Hapalosiphonaceae</taxon>
        <taxon>Fischerella</taxon>
    </lineage>
</organism>
<sequence>KQWLVPIEIRFPSLQLLKRFGVQTLLLLVAIVGVVMLLLIQRMSTLGLSFADMLTLSTLQIHAQVATEGLGALPVIIIYIITVMLLIHLYRLLQLHRFSVAFFFYVVLTVSYLSIASTRVPVLLCLSAPVAYYHYAIRRINRLLLIALLVGAPVAITLLQGLRSNALFAWTVSDRLVAEIIVMKSFHTLWQRYVDGSVNLEWGANYYYYSPLTFVPKALWAEKPQTSFETRWTMNLFGSLLDEDGQISVHTFTPWGEGLVQFGWLGGVVNLFLYGLILSYAIRFFGKRSHACIVYYFYAVLAATFVRTSVQALAFTTLLYLVAVWLYEAIFMKRPSSEEVIAQCAS</sequence>
<dbReference type="EMBL" id="NMQE01000362">
    <property type="protein sequence ID" value="PMB22290.1"/>
    <property type="molecule type" value="Genomic_DNA"/>
</dbReference>
<reference evidence="2 3" key="1">
    <citation type="submission" date="2017-07" db="EMBL/GenBank/DDBJ databases">
        <title>Genomes of Fischerella (Mastigocladus) sp. strains.</title>
        <authorList>
            <person name="Miller S.R."/>
        </authorList>
    </citation>
    <scope>NUCLEOTIDE SEQUENCE [LARGE SCALE GENOMIC DNA]</scope>
    <source>
        <strain evidence="2 3">CCMEE 5318</strain>
    </source>
</reference>
<dbReference type="Proteomes" id="UP000235081">
    <property type="component" value="Unassembled WGS sequence"/>
</dbReference>
<accession>A0A2N6LFB4</accession>
<keyword evidence="1" id="KW-0812">Transmembrane</keyword>
<feature type="transmembrane region" description="Helical" evidence="1">
    <location>
        <begin position="262"/>
        <end position="282"/>
    </location>
</feature>
<feature type="transmembrane region" description="Helical" evidence="1">
    <location>
        <begin position="20"/>
        <end position="40"/>
    </location>
</feature>
<evidence type="ECO:0000256" key="1">
    <source>
        <dbReference type="SAM" id="Phobius"/>
    </source>
</evidence>
<name>A0A2N6LFB4_9CYAN</name>
<gene>
    <name evidence="2" type="ORF">CEN46_12690</name>
</gene>
<evidence type="ECO:0000313" key="2">
    <source>
        <dbReference type="EMBL" id="PMB22290.1"/>
    </source>
</evidence>
<proteinExistence type="predicted"/>
<feature type="transmembrane region" description="Helical" evidence="1">
    <location>
        <begin position="102"/>
        <end position="131"/>
    </location>
</feature>
<feature type="transmembrane region" description="Helical" evidence="1">
    <location>
        <begin position="289"/>
        <end position="306"/>
    </location>
</feature>
<evidence type="ECO:0008006" key="4">
    <source>
        <dbReference type="Google" id="ProtNLM"/>
    </source>
</evidence>
<dbReference type="AlphaFoldDB" id="A0A2N6LFB4"/>
<feature type="transmembrane region" description="Helical" evidence="1">
    <location>
        <begin position="312"/>
        <end position="331"/>
    </location>
</feature>
<keyword evidence="1" id="KW-1133">Transmembrane helix</keyword>
<evidence type="ECO:0000313" key="3">
    <source>
        <dbReference type="Proteomes" id="UP000235081"/>
    </source>
</evidence>
<feature type="non-terminal residue" evidence="2">
    <location>
        <position position="1"/>
    </location>
</feature>
<keyword evidence="1" id="KW-0472">Membrane</keyword>
<feature type="transmembrane region" description="Helical" evidence="1">
    <location>
        <begin position="70"/>
        <end position="90"/>
    </location>
</feature>
<feature type="transmembrane region" description="Helical" evidence="1">
    <location>
        <begin position="143"/>
        <end position="162"/>
    </location>
</feature>
<comment type="caution">
    <text evidence="2">The sequence shown here is derived from an EMBL/GenBank/DDBJ whole genome shotgun (WGS) entry which is preliminary data.</text>
</comment>
<protein>
    <recommendedName>
        <fullName evidence="4">Oligosaccharide repeat unit polymerase</fullName>
    </recommendedName>
</protein>